<dbReference type="Pfam" id="PF00326">
    <property type="entry name" value="Peptidase_S9"/>
    <property type="match status" value="1"/>
</dbReference>
<feature type="domain" description="Peptidase S9 prolyl oligopeptidase catalytic" evidence="2">
    <location>
        <begin position="143"/>
        <end position="293"/>
    </location>
</feature>
<gene>
    <name evidence="3" type="ORF">CGL56_09505</name>
</gene>
<dbReference type="Proteomes" id="UP000226437">
    <property type="component" value="Unassembled WGS sequence"/>
</dbReference>
<organism evidence="3 4">
    <name type="scientific">Neolewinella marina</name>
    <dbReference type="NCBI Taxonomy" id="438751"/>
    <lineage>
        <taxon>Bacteria</taxon>
        <taxon>Pseudomonadati</taxon>
        <taxon>Bacteroidota</taxon>
        <taxon>Saprospiria</taxon>
        <taxon>Saprospirales</taxon>
        <taxon>Lewinellaceae</taxon>
        <taxon>Neolewinella</taxon>
    </lineage>
</organism>
<evidence type="ECO:0000313" key="4">
    <source>
        <dbReference type="Proteomes" id="UP000226437"/>
    </source>
</evidence>
<proteinExistence type="predicted"/>
<evidence type="ECO:0000256" key="1">
    <source>
        <dbReference type="ARBA" id="ARBA00022801"/>
    </source>
</evidence>
<dbReference type="OrthoDB" id="9794725at2"/>
<name>A0A2G0CFF7_9BACT</name>
<dbReference type="InterPro" id="IPR050300">
    <property type="entry name" value="GDXG_lipolytic_enzyme"/>
</dbReference>
<keyword evidence="4" id="KW-1185">Reference proteome</keyword>
<dbReference type="GO" id="GO:0006508">
    <property type="term" value="P:proteolysis"/>
    <property type="evidence" value="ECO:0007669"/>
    <property type="project" value="InterPro"/>
</dbReference>
<dbReference type="AlphaFoldDB" id="A0A2G0CFF7"/>
<comment type="caution">
    <text evidence="3">The sequence shown here is derived from an EMBL/GenBank/DDBJ whole genome shotgun (WGS) entry which is preliminary data.</text>
</comment>
<dbReference type="InterPro" id="IPR029058">
    <property type="entry name" value="AB_hydrolase_fold"/>
</dbReference>
<dbReference type="PANTHER" id="PTHR48081">
    <property type="entry name" value="AB HYDROLASE SUPERFAMILY PROTEIN C4A8.06C"/>
    <property type="match status" value="1"/>
</dbReference>
<dbReference type="RefSeq" id="WP_099106302.1">
    <property type="nucleotide sequence ID" value="NZ_JAATJF010000001.1"/>
</dbReference>
<dbReference type="PANTHER" id="PTHR48081:SF6">
    <property type="entry name" value="PEPTIDASE S9 PROLYL OLIGOPEPTIDASE CATALYTIC DOMAIN-CONTAINING PROTEIN"/>
    <property type="match status" value="1"/>
</dbReference>
<keyword evidence="1" id="KW-0378">Hydrolase</keyword>
<dbReference type="EMBL" id="PDLO01000003">
    <property type="protein sequence ID" value="PHK98692.1"/>
    <property type="molecule type" value="Genomic_DNA"/>
</dbReference>
<dbReference type="InterPro" id="IPR001375">
    <property type="entry name" value="Peptidase_S9_cat"/>
</dbReference>
<accession>A0A2G0CFF7</accession>
<dbReference type="GO" id="GO:0008236">
    <property type="term" value="F:serine-type peptidase activity"/>
    <property type="evidence" value="ECO:0007669"/>
    <property type="project" value="InterPro"/>
</dbReference>
<dbReference type="Gene3D" id="3.40.50.1820">
    <property type="entry name" value="alpha/beta hydrolase"/>
    <property type="match status" value="1"/>
</dbReference>
<sequence>MRLLLPLLFFAAVLTGQDQVFPVYTGPIPCANDRPLGSRNEAGIGRILTDVSEPELHYFAPIPRSGRADAVMIIPGGGYAIEAWDLEGTDIARYLSHAGYHAFVLSHRLPARAEPECRSEVALNDAQTGLLRIRGLADSLGFATDQVGVMGFSAGGHLAGSASVHPREEGGVSSRPAFSILVYPVTLMDADRRGHAGSQANLLGPEEDADLREYFHLPAQVDSLTPPTLLIHASDDKAVPPRNSLEYYAALQSHGVAADLRIYATGGHGFGAARERETPVRGWLEEVTKWLSAHYK</sequence>
<evidence type="ECO:0000259" key="2">
    <source>
        <dbReference type="Pfam" id="PF00326"/>
    </source>
</evidence>
<reference evidence="3 4" key="1">
    <citation type="submission" date="2017-10" db="EMBL/GenBank/DDBJ databases">
        <title>The draft genome sequence of Lewinella marina KCTC 32374.</title>
        <authorList>
            <person name="Wang K."/>
        </authorList>
    </citation>
    <scope>NUCLEOTIDE SEQUENCE [LARGE SCALE GENOMIC DNA]</scope>
    <source>
        <strain evidence="3 4">MKG-38</strain>
    </source>
</reference>
<protein>
    <submittedName>
        <fullName evidence="3">Esterase</fullName>
    </submittedName>
</protein>
<evidence type="ECO:0000313" key="3">
    <source>
        <dbReference type="EMBL" id="PHK98692.1"/>
    </source>
</evidence>
<dbReference type="SUPFAM" id="SSF53474">
    <property type="entry name" value="alpha/beta-Hydrolases"/>
    <property type="match status" value="1"/>
</dbReference>